<accession>A0A2Z6NZ24</accession>
<dbReference type="AlphaFoldDB" id="A0A2Z6NZ24"/>
<protein>
    <submittedName>
        <fullName evidence="1">Uncharacterized protein</fullName>
    </submittedName>
</protein>
<gene>
    <name evidence="1" type="ORF">TSUD_160580</name>
</gene>
<organism evidence="1 2">
    <name type="scientific">Trifolium subterraneum</name>
    <name type="common">Subterranean clover</name>
    <dbReference type="NCBI Taxonomy" id="3900"/>
    <lineage>
        <taxon>Eukaryota</taxon>
        <taxon>Viridiplantae</taxon>
        <taxon>Streptophyta</taxon>
        <taxon>Embryophyta</taxon>
        <taxon>Tracheophyta</taxon>
        <taxon>Spermatophyta</taxon>
        <taxon>Magnoliopsida</taxon>
        <taxon>eudicotyledons</taxon>
        <taxon>Gunneridae</taxon>
        <taxon>Pentapetalae</taxon>
        <taxon>rosids</taxon>
        <taxon>fabids</taxon>
        <taxon>Fabales</taxon>
        <taxon>Fabaceae</taxon>
        <taxon>Papilionoideae</taxon>
        <taxon>50 kb inversion clade</taxon>
        <taxon>NPAAA clade</taxon>
        <taxon>Hologalegina</taxon>
        <taxon>IRL clade</taxon>
        <taxon>Trifolieae</taxon>
        <taxon>Trifolium</taxon>
    </lineage>
</organism>
<evidence type="ECO:0000313" key="2">
    <source>
        <dbReference type="Proteomes" id="UP000242715"/>
    </source>
</evidence>
<evidence type="ECO:0000313" key="1">
    <source>
        <dbReference type="EMBL" id="GAU35407.1"/>
    </source>
</evidence>
<reference evidence="2" key="1">
    <citation type="journal article" date="2017" name="Front. Plant Sci.">
        <title>Climate Clever Clovers: New Paradigm to Reduce the Environmental Footprint of Ruminants by Breeding Low Methanogenic Forages Utilizing Haplotype Variation.</title>
        <authorList>
            <person name="Kaur P."/>
            <person name="Appels R."/>
            <person name="Bayer P.E."/>
            <person name="Keeble-Gagnere G."/>
            <person name="Wang J."/>
            <person name="Hirakawa H."/>
            <person name="Shirasawa K."/>
            <person name="Vercoe P."/>
            <person name="Stefanova K."/>
            <person name="Durmic Z."/>
            <person name="Nichols P."/>
            <person name="Revell C."/>
            <person name="Isobe S.N."/>
            <person name="Edwards D."/>
            <person name="Erskine W."/>
        </authorList>
    </citation>
    <scope>NUCLEOTIDE SEQUENCE [LARGE SCALE GENOMIC DNA]</scope>
    <source>
        <strain evidence="2">cv. Daliak</strain>
    </source>
</reference>
<dbReference type="Proteomes" id="UP000242715">
    <property type="component" value="Unassembled WGS sequence"/>
</dbReference>
<name>A0A2Z6NZ24_TRISU</name>
<keyword evidence="2" id="KW-1185">Reference proteome</keyword>
<proteinExistence type="predicted"/>
<sequence length="71" mass="8285">MANLDNFVDLVNDDLYEFDNPENEENVRNPVNPIVIDLEPDVIDLSIKPSTVMVHNIFENLLLHRRKCCVY</sequence>
<dbReference type="EMBL" id="DF973589">
    <property type="protein sequence ID" value="GAU35407.1"/>
    <property type="molecule type" value="Genomic_DNA"/>
</dbReference>